<keyword evidence="2" id="KW-1185">Reference proteome</keyword>
<proteinExistence type="predicted"/>
<dbReference type="Proteomes" id="UP001597492">
    <property type="component" value="Unassembled WGS sequence"/>
</dbReference>
<organism evidence="1 2">
    <name type="scientific">Gulosibacter faecalis</name>
    <dbReference type="NCBI Taxonomy" id="272240"/>
    <lineage>
        <taxon>Bacteria</taxon>
        <taxon>Bacillati</taxon>
        <taxon>Actinomycetota</taxon>
        <taxon>Actinomycetes</taxon>
        <taxon>Micrococcales</taxon>
        <taxon>Microbacteriaceae</taxon>
        <taxon>Gulosibacter</taxon>
    </lineage>
</organism>
<evidence type="ECO:0000313" key="2">
    <source>
        <dbReference type="Proteomes" id="UP001597492"/>
    </source>
</evidence>
<dbReference type="RefSeq" id="WP_154651583.1">
    <property type="nucleotide sequence ID" value="NZ_JBHUNE010000013.1"/>
</dbReference>
<accession>A0ABW5V060</accession>
<evidence type="ECO:0000313" key="1">
    <source>
        <dbReference type="EMBL" id="MFD2759372.1"/>
    </source>
</evidence>
<protein>
    <submittedName>
        <fullName evidence="1">Uncharacterized protein</fullName>
    </submittedName>
</protein>
<gene>
    <name evidence="1" type="ORF">ACFSW7_13385</name>
</gene>
<sequence length="273" mass="29589">MTKSLTFANAEEFGNDVIDEAVLHLGSVKFRAKLWQHPSNRNDLIVIVDDAISLTAGGEPDGFDGEGLFGQVDASVLCISDDWLDEHDVRQPGWAQGEFHQYLLPTLHHFVESVRTKFGFVRRVVACGTGSGAFVSLQLGALVRATHAVIANPVLDLSLTRNLAITTMIHRSYPGLDLATVKARFAERISVPKSIKNVGYLPAVHCSVNPAIARVLRRQVPLLLRTAGQVSESNPDVRVEVLVDSSAFIGNRFFSQPTTHRAVNAALGSEGAA</sequence>
<name>A0ABW5V060_9MICO</name>
<reference evidence="2" key="1">
    <citation type="journal article" date="2019" name="Int. J. Syst. Evol. Microbiol.">
        <title>The Global Catalogue of Microorganisms (GCM) 10K type strain sequencing project: providing services to taxonomists for standard genome sequencing and annotation.</title>
        <authorList>
            <consortium name="The Broad Institute Genomics Platform"/>
            <consortium name="The Broad Institute Genome Sequencing Center for Infectious Disease"/>
            <person name="Wu L."/>
            <person name="Ma J."/>
        </authorList>
    </citation>
    <scope>NUCLEOTIDE SEQUENCE [LARGE SCALE GENOMIC DNA]</scope>
    <source>
        <strain evidence="2">TISTR 1514</strain>
    </source>
</reference>
<dbReference type="EMBL" id="JBHUNE010000013">
    <property type="protein sequence ID" value="MFD2759372.1"/>
    <property type="molecule type" value="Genomic_DNA"/>
</dbReference>
<comment type="caution">
    <text evidence="1">The sequence shown here is derived from an EMBL/GenBank/DDBJ whole genome shotgun (WGS) entry which is preliminary data.</text>
</comment>